<dbReference type="GO" id="GO:0051301">
    <property type="term" value="P:cell division"/>
    <property type="evidence" value="ECO:0007669"/>
    <property type="project" value="UniProtKB-KW"/>
</dbReference>
<reference evidence="8" key="2">
    <citation type="submission" date="2014-03" db="EMBL/GenBank/DDBJ databases">
        <title>The whipworm genome and dual-species transcriptomics of an intimate host-pathogen interaction.</title>
        <authorList>
            <person name="Foth B.J."/>
            <person name="Tsai I.J."/>
            <person name="Reid A.J."/>
            <person name="Bancroft A.J."/>
            <person name="Nichol S."/>
            <person name="Tracey A."/>
            <person name="Holroyd N."/>
            <person name="Cotton J.A."/>
            <person name="Stanley E.J."/>
            <person name="Zarowiecki M."/>
            <person name="Liu J.Z."/>
            <person name="Huckvale T."/>
            <person name="Cooper P.J."/>
            <person name="Grencis R.K."/>
            <person name="Berriman M."/>
        </authorList>
    </citation>
    <scope>NUCLEOTIDE SEQUENCE [LARGE SCALE GENOMIC DNA]</scope>
</reference>
<accession>A0A077YVY2</accession>
<organism evidence="8 9">
    <name type="scientific">Trichuris trichiura</name>
    <name type="common">Whipworm</name>
    <name type="synonym">Trichocephalus trichiurus</name>
    <dbReference type="NCBI Taxonomy" id="36087"/>
    <lineage>
        <taxon>Eukaryota</taxon>
        <taxon>Metazoa</taxon>
        <taxon>Ecdysozoa</taxon>
        <taxon>Nematoda</taxon>
        <taxon>Enoplea</taxon>
        <taxon>Dorylaimia</taxon>
        <taxon>Trichinellida</taxon>
        <taxon>Trichuridae</taxon>
        <taxon>Trichuris</taxon>
    </lineage>
</organism>
<feature type="domain" description="Cyclin-like" evidence="6">
    <location>
        <begin position="234"/>
        <end position="319"/>
    </location>
</feature>
<dbReference type="InterPro" id="IPR004367">
    <property type="entry name" value="Cyclin_C-dom"/>
</dbReference>
<dbReference type="AlphaFoldDB" id="A0A077YVY2"/>
<dbReference type="FunFam" id="1.10.472.10:FF:000001">
    <property type="entry name" value="G2/mitotic-specific cyclin"/>
    <property type="match status" value="1"/>
</dbReference>
<feature type="domain" description="Cyclin C-terminal" evidence="7">
    <location>
        <begin position="230"/>
        <end position="350"/>
    </location>
</feature>
<feature type="domain" description="Cyclin-like" evidence="6">
    <location>
        <begin position="137"/>
        <end position="221"/>
    </location>
</feature>
<keyword evidence="2 4" id="KW-0195">Cyclin</keyword>
<dbReference type="EMBL" id="HG805812">
    <property type="protein sequence ID" value="CDW51956.1"/>
    <property type="molecule type" value="Genomic_DNA"/>
</dbReference>
<dbReference type="OrthoDB" id="5590282at2759"/>
<name>A0A077YVY2_TRITR</name>
<keyword evidence="1" id="KW-0132">Cell division</keyword>
<dbReference type="CDD" id="cd20537">
    <property type="entry name" value="CYCLIN_CCNO-like_rpt2"/>
    <property type="match status" value="1"/>
</dbReference>
<feature type="region of interest" description="Disordered" evidence="5">
    <location>
        <begin position="37"/>
        <end position="87"/>
    </location>
</feature>
<dbReference type="InterPro" id="IPR039361">
    <property type="entry name" value="Cyclin"/>
</dbReference>
<keyword evidence="9" id="KW-1185">Reference proteome</keyword>
<evidence type="ECO:0000313" key="8">
    <source>
        <dbReference type="EMBL" id="CDW51956.1"/>
    </source>
</evidence>
<dbReference type="Gene3D" id="1.10.472.10">
    <property type="entry name" value="Cyclin-like"/>
    <property type="match status" value="2"/>
</dbReference>
<dbReference type="Pfam" id="PF00134">
    <property type="entry name" value="Cyclin_N"/>
    <property type="match status" value="1"/>
</dbReference>
<evidence type="ECO:0000256" key="1">
    <source>
        <dbReference type="ARBA" id="ARBA00022618"/>
    </source>
</evidence>
<evidence type="ECO:0000256" key="4">
    <source>
        <dbReference type="RuleBase" id="RU000383"/>
    </source>
</evidence>
<dbReference type="SUPFAM" id="SSF47954">
    <property type="entry name" value="Cyclin-like"/>
    <property type="match status" value="2"/>
</dbReference>
<dbReference type="InterPro" id="IPR036915">
    <property type="entry name" value="Cyclin-like_sf"/>
</dbReference>
<feature type="compositionally biased region" description="Basic and acidic residues" evidence="5">
    <location>
        <begin position="37"/>
        <end position="62"/>
    </location>
</feature>
<protein>
    <submittedName>
        <fullName evidence="8">Cyclin a</fullName>
    </submittedName>
</protein>
<evidence type="ECO:0000256" key="5">
    <source>
        <dbReference type="SAM" id="MobiDB-lite"/>
    </source>
</evidence>
<sequence length="355" mass="40760">MHRLAVEAALHNVVNPPDVYITNRWFPKDQLISGDHFREKDEENGHNESFDSVIDRTERRDSLGSSYATSATSYNESSPIDLTCSTSPVKPRPQASWDVIVDNHAFNRLQEVVQKVPPNYMSEQDELDGRMRSILVDWLVDVCLEFNFCQETLHVGVTLTDRFLAGMNVSKDKLQLVGVAGVMIASKLEEIYPPKVKDFVAITDETYTATEVLKMERIMLDMFHFKVHTPTINEFIATYTHISGSSTRTHFLAMVMRTYLGEMALQRYEFLRYLPSQIGASSVWMSLGICESDWYNKDLKTFCNYDLTVLLPIMERLLDVWKNNCNEPLRAIQLKYTNDKFYSVGLIAPPRSLPF</sequence>
<dbReference type="SMART" id="SM01332">
    <property type="entry name" value="Cyclin_C"/>
    <property type="match status" value="1"/>
</dbReference>
<evidence type="ECO:0000259" key="7">
    <source>
        <dbReference type="SMART" id="SM01332"/>
    </source>
</evidence>
<dbReference type="Proteomes" id="UP000030665">
    <property type="component" value="Unassembled WGS sequence"/>
</dbReference>
<evidence type="ECO:0000313" key="9">
    <source>
        <dbReference type="Proteomes" id="UP000030665"/>
    </source>
</evidence>
<gene>
    <name evidence="8" type="ORF">TTRE_0000021501</name>
</gene>
<dbReference type="InterPro" id="IPR006671">
    <property type="entry name" value="Cyclin_N"/>
</dbReference>
<dbReference type="PANTHER" id="PTHR10177">
    <property type="entry name" value="CYCLINS"/>
    <property type="match status" value="1"/>
</dbReference>
<proteinExistence type="inferred from homology"/>
<dbReference type="STRING" id="36087.A0A077YVY2"/>
<dbReference type="Pfam" id="PF02984">
    <property type="entry name" value="Cyclin_C"/>
    <property type="match status" value="1"/>
</dbReference>
<feature type="compositionally biased region" description="Polar residues" evidence="5">
    <location>
        <begin position="63"/>
        <end position="87"/>
    </location>
</feature>
<reference evidence="8" key="1">
    <citation type="submission" date="2014-01" db="EMBL/GenBank/DDBJ databases">
        <authorList>
            <person name="Aslett M."/>
        </authorList>
    </citation>
    <scope>NUCLEOTIDE SEQUENCE</scope>
</reference>
<keyword evidence="3" id="KW-0131">Cell cycle</keyword>
<evidence type="ECO:0000259" key="6">
    <source>
        <dbReference type="SMART" id="SM00385"/>
    </source>
</evidence>
<comment type="similarity">
    <text evidence="4">Belongs to the cyclin family.</text>
</comment>
<dbReference type="SMART" id="SM00385">
    <property type="entry name" value="CYCLIN"/>
    <property type="match status" value="2"/>
</dbReference>
<evidence type="ECO:0000256" key="3">
    <source>
        <dbReference type="ARBA" id="ARBA00023306"/>
    </source>
</evidence>
<dbReference type="InterPro" id="IPR013763">
    <property type="entry name" value="Cyclin-like_dom"/>
</dbReference>
<evidence type="ECO:0000256" key="2">
    <source>
        <dbReference type="ARBA" id="ARBA00023127"/>
    </source>
</evidence>